<dbReference type="Proteomes" id="UP001152300">
    <property type="component" value="Unassembled WGS sequence"/>
</dbReference>
<dbReference type="EMBL" id="JAPEIS010000007">
    <property type="protein sequence ID" value="KAJ8064548.1"/>
    <property type="molecule type" value="Genomic_DNA"/>
</dbReference>
<dbReference type="AlphaFoldDB" id="A0A9X0DKZ8"/>
<comment type="caution">
    <text evidence="1">The sequence shown here is derived from an EMBL/GenBank/DDBJ whole genome shotgun (WGS) entry which is preliminary data.</text>
</comment>
<evidence type="ECO:0000313" key="2">
    <source>
        <dbReference type="Proteomes" id="UP001152300"/>
    </source>
</evidence>
<evidence type="ECO:0000313" key="1">
    <source>
        <dbReference type="EMBL" id="KAJ8064548.1"/>
    </source>
</evidence>
<accession>A0A9X0DKZ8</accession>
<reference evidence="1" key="1">
    <citation type="submission" date="2022-11" db="EMBL/GenBank/DDBJ databases">
        <title>Genome Resource of Sclerotinia nivalis Strain SnTB1, a Plant Pathogen Isolated from American Ginseng.</title>
        <authorList>
            <person name="Fan S."/>
        </authorList>
    </citation>
    <scope>NUCLEOTIDE SEQUENCE</scope>
    <source>
        <strain evidence="1">SnTB1</strain>
    </source>
</reference>
<organism evidence="1 2">
    <name type="scientific">Sclerotinia nivalis</name>
    <dbReference type="NCBI Taxonomy" id="352851"/>
    <lineage>
        <taxon>Eukaryota</taxon>
        <taxon>Fungi</taxon>
        <taxon>Dikarya</taxon>
        <taxon>Ascomycota</taxon>
        <taxon>Pezizomycotina</taxon>
        <taxon>Leotiomycetes</taxon>
        <taxon>Helotiales</taxon>
        <taxon>Sclerotiniaceae</taxon>
        <taxon>Sclerotinia</taxon>
    </lineage>
</organism>
<keyword evidence="2" id="KW-1185">Reference proteome</keyword>
<gene>
    <name evidence="1" type="ORF">OCU04_006878</name>
</gene>
<protein>
    <submittedName>
        <fullName evidence="1">Uncharacterized protein</fullName>
    </submittedName>
</protein>
<proteinExistence type="predicted"/>
<sequence>MNAPVSGCTTIDGVWKYKTMVHTSILVRKLLQDINKLYYWVATDIGMSLILQREERVETCVEYRRYGTLCFNSHKWKVVWMKGDAEILNLDLSLRRITDSHT</sequence>
<name>A0A9X0DKZ8_9HELO</name>